<proteinExistence type="inferred from homology"/>
<sequence length="720" mass="82626">MGSKLLLENLRDTSGSFQGRVLDALWLAVPARFRTVELASGDLRPEDASAFSISHQRGFRLRFGQLPEPMDRELAWCCWRMVELGGRVPVGALSSLVRWLAATVEEHPQLRESLMAGTPREWERALAVTWARANGRVPGQHWLLSRTTLMRRCYQMLWTAYDQRPWWRREVWDPELDPQIPRREHEPHGDHSVYFQQLHPLWLRHATQWYFKISLETGDLTWTTLRSRRSGLQVFGDWLAGLQPAPPPWLREDPAAVRLFMLDYLAHVRTLTARTGPNRGKPLSQLRVNDIVTDVEKFYAFMTDHRESAARVLEEPGWLKLGPYHAILWRHGEKGRPKVRPERREVIDDAAFSQIMANLHLLGASAEAGGIDDEQVMRIVMLVARTGRRISEIRMLDRDPLLPLDQLTPPSAQDAADGAFVAKLHYQQTKIEQAPDTLLVDAEIVAIIREQQQWADTHLAPRWASGVRAKYLFLAHKMNRHADKAFPLERVHQTLAEFAQQLDIRDSIGRLVDFNRTHRFRHTKATSLLNAGVPLHVVQRYMGHLSPTMTMEYAETLAATHEAEFLRYRKITADGRDLQTDPRDLYDMLELDKRTDRILPNGWCLLPPRQSCDKGNACLTCDKFTTDASFLPELRTQQQRTEQLITERRRTFQTRTGQPMSTDNIWLAGRLQEQDALGRIILKIEQTAPADGARAVRGAGVSARTDAQAVQAEEKRHDAR</sequence>
<dbReference type="InterPro" id="IPR002104">
    <property type="entry name" value="Integrase_catalytic"/>
</dbReference>
<feature type="domain" description="Tyr recombinase" evidence="5">
    <location>
        <begin position="339"/>
        <end position="567"/>
    </location>
</feature>
<dbReference type="InterPro" id="IPR011010">
    <property type="entry name" value="DNA_brk_join_enz"/>
</dbReference>
<evidence type="ECO:0000313" key="6">
    <source>
        <dbReference type="EMBL" id="MFB9682112.1"/>
    </source>
</evidence>
<dbReference type="InterPro" id="IPR050090">
    <property type="entry name" value="Tyrosine_recombinase_XerCD"/>
</dbReference>
<gene>
    <name evidence="6" type="ORF">ACFFRH_42135</name>
</gene>
<comment type="caution">
    <text evidence="6">The sequence shown here is derived from an EMBL/GenBank/DDBJ whole genome shotgun (WGS) entry which is preliminary data.</text>
</comment>
<evidence type="ECO:0000256" key="1">
    <source>
        <dbReference type="ARBA" id="ARBA00008857"/>
    </source>
</evidence>
<dbReference type="Pfam" id="PF00589">
    <property type="entry name" value="Phage_integrase"/>
    <property type="match status" value="1"/>
</dbReference>
<dbReference type="PROSITE" id="PS51898">
    <property type="entry name" value="TYR_RECOMBINASE"/>
    <property type="match status" value="1"/>
</dbReference>
<dbReference type="PANTHER" id="PTHR30349">
    <property type="entry name" value="PHAGE INTEGRASE-RELATED"/>
    <property type="match status" value="1"/>
</dbReference>
<evidence type="ECO:0000256" key="3">
    <source>
        <dbReference type="ARBA" id="ARBA00023172"/>
    </source>
</evidence>
<organism evidence="6 7">
    <name type="scientific">Streptosporangium vulgare</name>
    <dbReference type="NCBI Taxonomy" id="46190"/>
    <lineage>
        <taxon>Bacteria</taxon>
        <taxon>Bacillati</taxon>
        <taxon>Actinomycetota</taxon>
        <taxon>Actinomycetes</taxon>
        <taxon>Streptosporangiales</taxon>
        <taxon>Streptosporangiaceae</taxon>
        <taxon>Streptosporangium</taxon>
    </lineage>
</organism>
<evidence type="ECO:0000313" key="7">
    <source>
        <dbReference type="Proteomes" id="UP001589610"/>
    </source>
</evidence>
<dbReference type="SUPFAM" id="SSF56349">
    <property type="entry name" value="DNA breaking-rejoining enzymes"/>
    <property type="match status" value="1"/>
</dbReference>
<reference evidence="6 7" key="1">
    <citation type="submission" date="2024-09" db="EMBL/GenBank/DDBJ databases">
        <authorList>
            <person name="Sun Q."/>
            <person name="Mori K."/>
        </authorList>
    </citation>
    <scope>NUCLEOTIDE SEQUENCE [LARGE SCALE GENOMIC DNA]</scope>
    <source>
        <strain evidence="6 7">JCM 3028</strain>
    </source>
</reference>
<dbReference type="Gene3D" id="1.10.443.10">
    <property type="entry name" value="Intergrase catalytic core"/>
    <property type="match status" value="1"/>
</dbReference>
<name>A0ABV5TSU6_9ACTN</name>
<dbReference type="Proteomes" id="UP001589610">
    <property type="component" value="Unassembled WGS sequence"/>
</dbReference>
<keyword evidence="7" id="KW-1185">Reference proteome</keyword>
<comment type="similarity">
    <text evidence="1">Belongs to the 'phage' integrase family.</text>
</comment>
<dbReference type="RefSeq" id="WP_344750053.1">
    <property type="nucleotide sequence ID" value="NZ_BAAAWW010000215.1"/>
</dbReference>
<dbReference type="InterPro" id="IPR013762">
    <property type="entry name" value="Integrase-like_cat_sf"/>
</dbReference>
<evidence type="ECO:0000256" key="2">
    <source>
        <dbReference type="ARBA" id="ARBA00023125"/>
    </source>
</evidence>
<dbReference type="PANTHER" id="PTHR30349:SF41">
    <property type="entry name" value="INTEGRASE_RECOMBINASE PROTEIN MJ0367-RELATED"/>
    <property type="match status" value="1"/>
</dbReference>
<accession>A0ABV5TSU6</accession>
<evidence type="ECO:0000259" key="5">
    <source>
        <dbReference type="PROSITE" id="PS51898"/>
    </source>
</evidence>
<feature type="region of interest" description="Disordered" evidence="4">
    <location>
        <begin position="697"/>
        <end position="720"/>
    </location>
</feature>
<keyword evidence="2" id="KW-0238">DNA-binding</keyword>
<dbReference type="EMBL" id="JBHMBS010000046">
    <property type="protein sequence ID" value="MFB9682112.1"/>
    <property type="molecule type" value="Genomic_DNA"/>
</dbReference>
<keyword evidence="3" id="KW-0233">DNA recombination</keyword>
<evidence type="ECO:0000256" key="4">
    <source>
        <dbReference type="SAM" id="MobiDB-lite"/>
    </source>
</evidence>
<protein>
    <submittedName>
        <fullName evidence="6">Tyrosine-type recombinase/integrase</fullName>
    </submittedName>
</protein>